<feature type="domain" description="GST C-terminal" evidence="5">
    <location>
        <begin position="86"/>
        <end position="206"/>
    </location>
</feature>
<keyword evidence="7" id="KW-1185">Reference proteome</keyword>
<dbReference type="PANTHER" id="PTHR44051:SF19">
    <property type="entry name" value="DISULFIDE-BOND OXIDOREDUCTASE YFCG"/>
    <property type="match status" value="1"/>
</dbReference>
<dbReference type="PROSITE" id="PS50404">
    <property type="entry name" value="GST_NTER"/>
    <property type="match status" value="1"/>
</dbReference>
<dbReference type="Pfam" id="PF02798">
    <property type="entry name" value="GST_N"/>
    <property type="match status" value="1"/>
</dbReference>
<dbReference type="InterPro" id="IPR036282">
    <property type="entry name" value="Glutathione-S-Trfase_C_sf"/>
</dbReference>
<dbReference type="InterPro" id="IPR040079">
    <property type="entry name" value="Glutathione_S-Trfase"/>
</dbReference>
<dbReference type="SUPFAM" id="SSF47616">
    <property type="entry name" value="GST C-terminal domain-like"/>
    <property type="match status" value="1"/>
</dbReference>
<dbReference type="STRING" id="910964.GEAM_1453"/>
<dbReference type="AlphaFoldDB" id="A0A085GFR0"/>
<accession>A0A085GFR0</accession>
<gene>
    <name evidence="6" type="ORF">GEAM_1453</name>
</gene>
<evidence type="ECO:0000259" key="4">
    <source>
        <dbReference type="PROSITE" id="PS50404"/>
    </source>
</evidence>
<dbReference type="FunFam" id="3.40.30.10:FF:000039">
    <property type="entry name" value="Glutathione S-transferase domain"/>
    <property type="match status" value="1"/>
</dbReference>
<dbReference type="SUPFAM" id="SSF52833">
    <property type="entry name" value="Thioredoxin-like"/>
    <property type="match status" value="1"/>
</dbReference>
<proteinExistence type="inferred from homology"/>
<dbReference type="GO" id="GO:0016740">
    <property type="term" value="F:transferase activity"/>
    <property type="evidence" value="ECO:0007669"/>
    <property type="project" value="UniProtKB-KW"/>
</dbReference>
<evidence type="ECO:0000259" key="5">
    <source>
        <dbReference type="PROSITE" id="PS50405"/>
    </source>
</evidence>
<dbReference type="CDD" id="cd03180">
    <property type="entry name" value="GST_C_2"/>
    <property type="match status" value="1"/>
</dbReference>
<dbReference type="Proteomes" id="UP000028640">
    <property type="component" value="Unassembled WGS sequence"/>
</dbReference>
<dbReference type="GeneID" id="78379801"/>
<comment type="caution">
    <text evidence="6">The sequence shown here is derived from an EMBL/GenBank/DDBJ whole genome shotgun (WGS) entry which is preliminary data.</text>
</comment>
<evidence type="ECO:0000256" key="3">
    <source>
        <dbReference type="RuleBase" id="RU003494"/>
    </source>
</evidence>
<dbReference type="InterPro" id="IPR004046">
    <property type="entry name" value="GST_C"/>
</dbReference>
<protein>
    <submittedName>
        <fullName evidence="6">Putative glutathione S-transferase</fullName>
    </submittedName>
</protein>
<dbReference type="CDD" id="cd03047">
    <property type="entry name" value="GST_N_2"/>
    <property type="match status" value="1"/>
</dbReference>
<organism evidence="6 7">
    <name type="scientific">Ewingella americana (strain ATCC 33852 / DSM 4580 / CCUG 14506 / JCM 5911 / LMG 7869 / NCTC 12157 / CDC 1468-78)</name>
    <dbReference type="NCBI Taxonomy" id="910964"/>
    <lineage>
        <taxon>Bacteria</taxon>
        <taxon>Pseudomonadati</taxon>
        <taxon>Pseudomonadota</taxon>
        <taxon>Gammaproteobacteria</taxon>
        <taxon>Enterobacterales</taxon>
        <taxon>Yersiniaceae</taxon>
        <taxon>Ewingella</taxon>
    </lineage>
</organism>
<feature type="domain" description="GST N-terminal" evidence="4">
    <location>
        <begin position="1"/>
        <end position="81"/>
    </location>
</feature>
<dbReference type="InterPro" id="IPR010987">
    <property type="entry name" value="Glutathione-S-Trfase_C-like"/>
</dbReference>
<sequence>MLTVWGRENSTNVKKVLWLLEELGEQYQLINAGGQYGKNTEASFLALNPNGLVPCLQDGDFVLWESNAILRYLAERAAQPQFWGSDAQQRASADKWLDWASGTLAIPFRQVYVSLIRTPEDQRDPQVIATGMAAFEKAWAMLDEVLAKQTWLSGEQFGLGDIPVGCLAYAWFSLDIERLKHPHVERWYQQLTQRPGYQQHVMIALT</sequence>
<dbReference type="Pfam" id="PF00043">
    <property type="entry name" value="GST_C"/>
    <property type="match status" value="1"/>
</dbReference>
<keyword evidence="2 6" id="KW-0808">Transferase</keyword>
<dbReference type="eggNOG" id="COG0625">
    <property type="taxonomic scope" value="Bacteria"/>
</dbReference>
<comment type="similarity">
    <text evidence="1 3">Belongs to the GST superfamily.</text>
</comment>
<dbReference type="EMBL" id="JMPJ01000040">
    <property type="protein sequence ID" value="KFC82555.1"/>
    <property type="molecule type" value="Genomic_DNA"/>
</dbReference>
<dbReference type="Gene3D" id="1.20.1050.10">
    <property type="match status" value="1"/>
</dbReference>
<dbReference type="SFLD" id="SFLDG01150">
    <property type="entry name" value="Main.1:_Beta-like"/>
    <property type="match status" value="1"/>
</dbReference>
<dbReference type="InterPro" id="IPR036249">
    <property type="entry name" value="Thioredoxin-like_sf"/>
</dbReference>
<dbReference type="Gene3D" id="3.40.30.10">
    <property type="entry name" value="Glutaredoxin"/>
    <property type="match status" value="1"/>
</dbReference>
<dbReference type="InterPro" id="IPR004045">
    <property type="entry name" value="Glutathione_S-Trfase_N"/>
</dbReference>
<dbReference type="PANTHER" id="PTHR44051">
    <property type="entry name" value="GLUTATHIONE S-TRANSFERASE-RELATED"/>
    <property type="match status" value="1"/>
</dbReference>
<evidence type="ECO:0000313" key="7">
    <source>
        <dbReference type="Proteomes" id="UP000028640"/>
    </source>
</evidence>
<dbReference type="OrthoDB" id="5958450at2"/>
<name>A0A085GFR0_EWIA3</name>
<dbReference type="SFLD" id="SFLDS00019">
    <property type="entry name" value="Glutathione_Transferase_(cytos"/>
    <property type="match status" value="1"/>
</dbReference>
<dbReference type="PROSITE" id="PS50405">
    <property type="entry name" value="GST_CTER"/>
    <property type="match status" value="1"/>
</dbReference>
<evidence type="ECO:0000313" key="6">
    <source>
        <dbReference type="EMBL" id="KFC82555.1"/>
    </source>
</evidence>
<dbReference type="RefSeq" id="WP_034790025.1">
    <property type="nucleotide sequence ID" value="NZ_JMPJ01000040.1"/>
</dbReference>
<dbReference type="SFLD" id="SFLDG00358">
    <property type="entry name" value="Main_(cytGST)"/>
    <property type="match status" value="1"/>
</dbReference>
<reference evidence="6 7" key="1">
    <citation type="submission" date="2014-05" db="EMBL/GenBank/DDBJ databases">
        <title>ATOL: Assembling a taxonomically balanced genome-scale reconstruction of the evolutionary history of the Enterobacteriaceae.</title>
        <authorList>
            <person name="Plunkett G.III."/>
            <person name="Neeno-Eckwall E.C."/>
            <person name="Glasner J.D."/>
            <person name="Perna N.T."/>
        </authorList>
    </citation>
    <scope>NUCLEOTIDE SEQUENCE [LARGE SCALE GENOMIC DNA]</scope>
    <source>
        <strain evidence="6 7">ATCC 33852</strain>
    </source>
</reference>
<evidence type="ECO:0000256" key="1">
    <source>
        <dbReference type="ARBA" id="ARBA00007409"/>
    </source>
</evidence>
<evidence type="ECO:0000256" key="2">
    <source>
        <dbReference type="ARBA" id="ARBA00022679"/>
    </source>
</evidence>